<gene>
    <name evidence="9" type="ORF">B0I35DRAFT_365001</name>
</gene>
<dbReference type="InterPro" id="IPR001128">
    <property type="entry name" value="Cyt_P450"/>
</dbReference>
<dbReference type="InterPro" id="IPR002401">
    <property type="entry name" value="Cyt_P450_E_grp-I"/>
</dbReference>
<comment type="similarity">
    <text evidence="3">Belongs to the cytochrome P450 family.</text>
</comment>
<dbReference type="AlphaFoldDB" id="A0A8K0SDF2"/>
<keyword evidence="5 7" id="KW-0479">Metal-binding</keyword>
<evidence type="ECO:0000256" key="7">
    <source>
        <dbReference type="PIRSR" id="PIRSR602401-1"/>
    </source>
</evidence>
<proteinExistence type="inferred from homology"/>
<comment type="caution">
    <text evidence="9">The sequence shown here is derived from an EMBL/GenBank/DDBJ whole genome shotgun (WGS) entry which is preliminary data.</text>
</comment>
<evidence type="ECO:0000256" key="5">
    <source>
        <dbReference type="ARBA" id="ARBA00022723"/>
    </source>
</evidence>
<dbReference type="Gene3D" id="1.10.630.10">
    <property type="entry name" value="Cytochrome P450"/>
    <property type="match status" value="1"/>
</dbReference>
<dbReference type="GO" id="GO:0004497">
    <property type="term" value="F:monooxygenase activity"/>
    <property type="evidence" value="ECO:0007669"/>
    <property type="project" value="InterPro"/>
</dbReference>
<reference evidence="9" key="1">
    <citation type="journal article" date="2021" name="Nat. Commun.">
        <title>Genetic determinants of endophytism in the Arabidopsis root mycobiome.</title>
        <authorList>
            <person name="Mesny F."/>
            <person name="Miyauchi S."/>
            <person name="Thiergart T."/>
            <person name="Pickel B."/>
            <person name="Atanasova L."/>
            <person name="Karlsson M."/>
            <person name="Huettel B."/>
            <person name="Barry K.W."/>
            <person name="Haridas S."/>
            <person name="Chen C."/>
            <person name="Bauer D."/>
            <person name="Andreopoulos W."/>
            <person name="Pangilinan J."/>
            <person name="LaButti K."/>
            <person name="Riley R."/>
            <person name="Lipzen A."/>
            <person name="Clum A."/>
            <person name="Drula E."/>
            <person name="Henrissat B."/>
            <person name="Kohler A."/>
            <person name="Grigoriev I.V."/>
            <person name="Martin F.M."/>
            <person name="Hacquard S."/>
        </authorList>
    </citation>
    <scope>NUCLEOTIDE SEQUENCE</scope>
    <source>
        <strain evidence="9">MPI-CAGE-CH-0235</strain>
    </source>
</reference>
<evidence type="ECO:0000313" key="10">
    <source>
        <dbReference type="Proteomes" id="UP000813444"/>
    </source>
</evidence>
<keyword evidence="8" id="KW-1133">Transmembrane helix</keyword>
<evidence type="ECO:0000256" key="8">
    <source>
        <dbReference type="SAM" id="Phobius"/>
    </source>
</evidence>
<dbReference type="GO" id="GO:0016705">
    <property type="term" value="F:oxidoreductase activity, acting on paired donors, with incorporation or reduction of molecular oxygen"/>
    <property type="evidence" value="ECO:0007669"/>
    <property type="project" value="InterPro"/>
</dbReference>
<dbReference type="Proteomes" id="UP000813444">
    <property type="component" value="Unassembled WGS sequence"/>
</dbReference>
<protein>
    <submittedName>
        <fullName evidence="9">Cytochrome P450</fullName>
    </submittedName>
</protein>
<evidence type="ECO:0000256" key="2">
    <source>
        <dbReference type="ARBA" id="ARBA00004685"/>
    </source>
</evidence>
<dbReference type="EMBL" id="JAGPNK010000034">
    <property type="protein sequence ID" value="KAH7303423.1"/>
    <property type="molecule type" value="Genomic_DNA"/>
</dbReference>
<evidence type="ECO:0000256" key="4">
    <source>
        <dbReference type="ARBA" id="ARBA00022617"/>
    </source>
</evidence>
<dbReference type="PRINTS" id="PR00463">
    <property type="entry name" value="EP450I"/>
</dbReference>
<dbReference type="PRINTS" id="PR00385">
    <property type="entry name" value="P450"/>
</dbReference>
<feature type="binding site" description="axial binding residue" evidence="7">
    <location>
        <position position="447"/>
    </location>
    <ligand>
        <name>heme</name>
        <dbReference type="ChEBI" id="CHEBI:30413"/>
    </ligand>
    <ligandPart>
        <name>Fe</name>
        <dbReference type="ChEBI" id="CHEBI:18248"/>
    </ligandPart>
</feature>
<keyword evidence="10" id="KW-1185">Reference proteome</keyword>
<dbReference type="GO" id="GO:0020037">
    <property type="term" value="F:heme binding"/>
    <property type="evidence" value="ECO:0007669"/>
    <property type="project" value="InterPro"/>
</dbReference>
<comment type="pathway">
    <text evidence="2">Mycotoxin biosynthesis.</text>
</comment>
<feature type="transmembrane region" description="Helical" evidence="8">
    <location>
        <begin position="12"/>
        <end position="33"/>
    </location>
</feature>
<evidence type="ECO:0000313" key="9">
    <source>
        <dbReference type="EMBL" id="KAH7303423.1"/>
    </source>
</evidence>
<dbReference type="CDD" id="cd11058">
    <property type="entry name" value="CYP60B-like"/>
    <property type="match status" value="1"/>
</dbReference>
<dbReference type="PANTHER" id="PTHR24305:SF210">
    <property type="entry name" value="CYTOCHROME P450 MONOOXYGENASE ASQL-RELATED"/>
    <property type="match status" value="1"/>
</dbReference>
<keyword evidence="8" id="KW-0472">Membrane</keyword>
<dbReference type="PANTHER" id="PTHR24305">
    <property type="entry name" value="CYTOCHROME P450"/>
    <property type="match status" value="1"/>
</dbReference>
<organism evidence="9 10">
    <name type="scientific">Stachybotrys elegans</name>
    <dbReference type="NCBI Taxonomy" id="80388"/>
    <lineage>
        <taxon>Eukaryota</taxon>
        <taxon>Fungi</taxon>
        <taxon>Dikarya</taxon>
        <taxon>Ascomycota</taxon>
        <taxon>Pezizomycotina</taxon>
        <taxon>Sordariomycetes</taxon>
        <taxon>Hypocreomycetidae</taxon>
        <taxon>Hypocreales</taxon>
        <taxon>Stachybotryaceae</taxon>
        <taxon>Stachybotrys</taxon>
    </lineage>
</organism>
<dbReference type="InterPro" id="IPR050121">
    <property type="entry name" value="Cytochrome_P450_monoxygenase"/>
</dbReference>
<keyword evidence="6 7" id="KW-0408">Iron</keyword>
<accession>A0A8K0SDF2</accession>
<evidence type="ECO:0000256" key="6">
    <source>
        <dbReference type="ARBA" id="ARBA00023004"/>
    </source>
</evidence>
<evidence type="ECO:0000256" key="1">
    <source>
        <dbReference type="ARBA" id="ARBA00001971"/>
    </source>
</evidence>
<dbReference type="InterPro" id="IPR036396">
    <property type="entry name" value="Cyt_P450_sf"/>
</dbReference>
<sequence length="501" mass="56411">MTLSNISGSLSVFGIIATLTGAITVYLAGKVVYTVRLHPLSRFPGPVYASLSSIPFWIACITGRQVQWMQRLHTRFGPVVRYSPNALNYVDQDHAAWRGIHGQEKGGREFPKAREWFVAPYNGVYGINSAPAHQDHRRFRQVFAPAFSARALKMQEPIFQQNIDLLLSALGEAAAAGEPVNMVEMYQFTTFDIMGHLTFGKPLGLLHNKAYSKWVDAVFDSIRAIPIAQVIQYFPVLNYLFKLVEPQSIKQMKYNHFKYSADRVDERLKRGSEEADIWSMVMDADEDKRLSLEEMHCHGDVFMLAGSETTGTSLSGLTYYLLINPDKLALLVGEIRTAFPSGSDLDMQHVAELKYLSACIKEALRLYPPVPVGVPRVVPSVEAGRNLPGGPVPTGTRVSVHHFSTYHSPTNFRDPDSFVPERWLNDPTYNCDNRSCFRPFAIGPRDCLGQGMAMHEMQLLVASVLLKFNMELCEDSLQWDDQRAFVLWEKKPLMCRLTPVS</sequence>
<dbReference type="GO" id="GO:0005506">
    <property type="term" value="F:iron ion binding"/>
    <property type="evidence" value="ECO:0007669"/>
    <property type="project" value="InterPro"/>
</dbReference>
<keyword evidence="8" id="KW-0812">Transmembrane</keyword>
<comment type="cofactor">
    <cofactor evidence="1 7">
        <name>heme</name>
        <dbReference type="ChEBI" id="CHEBI:30413"/>
    </cofactor>
</comment>
<dbReference type="SUPFAM" id="SSF48264">
    <property type="entry name" value="Cytochrome P450"/>
    <property type="match status" value="1"/>
</dbReference>
<evidence type="ECO:0000256" key="3">
    <source>
        <dbReference type="ARBA" id="ARBA00010617"/>
    </source>
</evidence>
<dbReference type="Pfam" id="PF00067">
    <property type="entry name" value="p450"/>
    <property type="match status" value="1"/>
</dbReference>
<name>A0A8K0SDF2_9HYPO</name>
<keyword evidence="4 7" id="KW-0349">Heme</keyword>
<dbReference type="OrthoDB" id="1470350at2759"/>